<dbReference type="EMBL" id="UGSS01000002">
    <property type="protein sequence ID" value="SUB33039.1"/>
    <property type="molecule type" value="Genomic_DNA"/>
</dbReference>
<gene>
    <name evidence="1" type="ORF">NCTC10699_00636</name>
</gene>
<reference evidence="1 2" key="1">
    <citation type="submission" date="2018-06" db="EMBL/GenBank/DDBJ databases">
        <authorList>
            <consortium name="Pathogen Informatics"/>
            <person name="Doyle S."/>
        </authorList>
    </citation>
    <scope>NUCLEOTIDE SEQUENCE [LARGE SCALE GENOMIC DNA]</scope>
    <source>
        <strain evidence="1 2">NCTC10699</strain>
    </source>
</reference>
<dbReference type="SUPFAM" id="SSF53335">
    <property type="entry name" value="S-adenosyl-L-methionine-dependent methyltransferases"/>
    <property type="match status" value="1"/>
</dbReference>
<evidence type="ECO:0000313" key="2">
    <source>
        <dbReference type="Proteomes" id="UP000254280"/>
    </source>
</evidence>
<dbReference type="Proteomes" id="UP000254280">
    <property type="component" value="Unassembled WGS sequence"/>
</dbReference>
<protein>
    <submittedName>
        <fullName evidence="1">Uncharacterized protein</fullName>
    </submittedName>
</protein>
<dbReference type="AlphaFoldDB" id="A0A379B430"/>
<keyword evidence="2" id="KW-1185">Reference proteome</keyword>
<sequence length="83" mass="9428">MATVYLALYKGTGGSLYDRFSVRQSDYPSAEGYLEGIDVVCESFFTLLPKYKNDPKALFVLDPPYLCTQQASYNCELQLRKLL</sequence>
<dbReference type="InterPro" id="IPR029063">
    <property type="entry name" value="SAM-dependent_MTases_sf"/>
</dbReference>
<name>A0A379B430_9PAST</name>
<accession>A0A379B430</accession>
<organism evidence="1 2">
    <name type="scientific">[Pasteurella] mairii</name>
    <dbReference type="NCBI Taxonomy" id="757"/>
    <lineage>
        <taxon>Bacteria</taxon>
        <taxon>Pseudomonadati</taxon>
        <taxon>Pseudomonadota</taxon>
        <taxon>Gammaproteobacteria</taxon>
        <taxon>Pasteurellales</taxon>
        <taxon>Pasteurellaceae</taxon>
    </lineage>
</organism>
<evidence type="ECO:0000313" key="1">
    <source>
        <dbReference type="EMBL" id="SUB33039.1"/>
    </source>
</evidence>
<proteinExistence type="predicted"/>